<evidence type="ECO:0000313" key="5">
    <source>
        <dbReference type="EMBL" id="SPJ72598.1"/>
    </source>
</evidence>
<dbReference type="Gene3D" id="1.10.510.10">
    <property type="entry name" value="Transferase(Phosphotransferase) domain 1"/>
    <property type="match status" value="1"/>
</dbReference>
<dbReference type="PANTHER" id="PTHR44329:SF298">
    <property type="entry name" value="MIXED LINEAGE KINASE DOMAIN-LIKE PROTEIN"/>
    <property type="match status" value="1"/>
</dbReference>
<protein>
    <recommendedName>
        <fullName evidence="4">Protein kinase domain-containing protein</fullName>
    </recommendedName>
</protein>
<sequence>MFAQDYRHDDHFRSPKTLGQVQESHLHQLPDQSDCSKQPGSGGASKDLLYRHKKALLAVKKVSESLPVDAEKTFEEVRVISNVILRCHDNSIGIGQCDWGEDQIPTFITFYAEQGTVKDFLQRNHAVFLTQKRNFAIDIASGLHTLHASDVAHGDINLTNTLVFHHPSNDGSWMAKVSNFTCSIFGLSSQFQTLYSGSSLYNAPEVRDRHSYIPSDQVIQCESFSYGLLVWEIIKDGETYFDPSWIEEGSDTNKSSRQEQYLQNLPVDGLLGHASSFLCSRYRLSNNLDVHLFYHVFELTLRDIPSCRKDLATIALALDYCDR</sequence>
<dbReference type="GO" id="GO:0005524">
    <property type="term" value="F:ATP binding"/>
    <property type="evidence" value="ECO:0007669"/>
    <property type="project" value="UniProtKB-KW"/>
</dbReference>
<dbReference type="SMART" id="SM00220">
    <property type="entry name" value="S_TKc"/>
    <property type="match status" value="1"/>
</dbReference>
<feature type="domain" description="Protein kinase" evidence="4">
    <location>
        <begin position="12"/>
        <end position="323"/>
    </location>
</feature>
<dbReference type="AlphaFoldDB" id="A0AAE8SE81"/>
<dbReference type="InterPro" id="IPR011009">
    <property type="entry name" value="Kinase-like_dom_sf"/>
</dbReference>
<proteinExistence type="predicted"/>
<dbReference type="GO" id="GO:0097527">
    <property type="term" value="P:necroptotic signaling pathway"/>
    <property type="evidence" value="ECO:0007669"/>
    <property type="project" value="TreeGrafter"/>
</dbReference>
<comment type="caution">
    <text evidence="5">The sequence shown here is derived from an EMBL/GenBank/DDBJ whole genome shotgun (WGS) entry which is preliminary data.</text>
</comment>
<dbReference type="SUPFAM" id="SSF56112">
    <property type="entry name" value="Protein kinase-like (PK-like)"/>
    <property type="match status" value="1"/>
</dbReference>
<feature type="compositionally biased region" description="Polar residues" evidence="3">
    <location>
        <begin position="30"/>
        <end position="39"/>
    </location>
</feature>
<name>A0AAE8SE81_9HYPO</name>
<dbReference type="InterPro" id="IPR001245">
    <property type="entry name" value="Ser-Thr/Tyr_kinase_cat_dom"/>
</dbReference>
<evidence type="ECO:0000259" key="4">
    <source>
        <dbReference type="PROSITE" id="PS50011"/>
    </source>
</evidence>
<dbReference type="GO" id="GO:0004672">
    <property type="term" value="F:protein kinase activity"/>
    <property type="evidence" value="ECO:0007669"/>
    <property type="project" value="InterPro"/>
</dbReference>
<evidence type="ECO:0000313" key="6">
    <source>
        <dbReference type="Proteomes" id="UP001187734"/>
    </source>
</evidence>
<evidence type="ECO:0000256" key="1">
    <source>
        <dbReference type="ARBA" id="ARBA00022741"/>
    </source>
</evidence>
<gene>
    <name evidence="5" type="ORF">FTOL_02327</name>
</gene>
<keyword evidence="1" id="KW-0547">Nucleotide-binding</keyword>
<dbReference type="Proteomes" id="UP001187734">
    <property type="component" value="Unassembled WGS sequence"/>
</dbReference>
<evidence type="ECO:0000256" key="2">
    <source>
        <dbReference type="ARBA" id="ARBA00022840"/>
    </source>
</evidence>
<evidence type="ECO:0000256" key="3">
    <source>
        <dbReference type="SAM" id="MobiDB-lite"/>
    </source>
</evidence>
<keyword evidence="6" id="KW-1185">Reference proteome</keyword>
<dbReference type="EMBL" id="ONZP01000070">
    <property type="protein sequence ID" value="SPJ72598.1"/>
    <property type="molecule type" value="Genomic_DNA"/>
</dbReference>
<dbReference type="PANTHER" id="PTHR44329">
    <property type="entry name" value="SERINE/THREONINE-PROTEIN KINASE TNNI3K-RELATED"/>
    <property type="match status" value="1"/>
</dbReference>
<dbReference type="PROSITE" id="PS50011">
    <property type="entry name" value="PROTEIN_KINASE_DOM"/>
    <property type="match status" value="1"/>
</dbReference>
<accession>A0AAE8SE81</accession>
<organism evidence="5 6">
    <name type="scientific">Fusarium torulosum</name>
    <dbReference type="NCBI Taxonomy" id="33205"/>
    <lineage>
        <taxon>Eukaryota</taxon>
        <taxon>Fungi</taxon>
        <taxon>Dikarya</taxon>
        <taxon>Ascomycota</taxon>
        <taxon>Pezizomycotina</taxon>
        <taxon>Sordariomycetes</taxon>
        <taxon>Hypocreomycetidae</taxon>
        <taxon>Hypocreales</taxon>
        <taxon>Nectriaceae</taxon>
        <taxon>Fusarium</taxon>
    </lineage>
</organism>
<dbReference type="InterPro" id="IPR051681">
    <property type="entry name" value="Ser/Thr_Kinases-Pseudokinases"/>
</dbReference>
<keyword evidence="2" id="KW-0067">ATP-binding</keyword>
<reference evidence="5" key="1">
    <citation type="submission" date="2018-03" db="EMBL/GenBank/DDBJ databases">
        <authorList>
            <person name="Guldener U."/>
        </authorList>
    </citation>
    <scope>NUCLEOTIDE SEQUENCE</scope>
</reference>
<feature type="region of interest" description="Disordered" evidence="3">
    <location>
        <begin position="23"/>
        <end position="45"/>
    </location>
</feature>
<dbReference type="Pfam" id="PF07714">
    <property type="entry name" value="PK_Tyr_Ser-Thr"/>
    <property type="match status" value="1"/>
</dbReference>
<dbReference type="InterPro" id="IPR000719">
    <property type="entry name" value="Prot_kinase_dom"/>
</dbReference>